<keyword evidence="5 24" id="KW-0768">Sushi</keyword>
<comment type="function">
    <text evidence="22">Cell-surface glycoprotein having a role in immunoadhesion. Mediates in the adhesion of blood neutrophils in cytokine-activated endothelium through interaction with SELPLG/PSGL1. May have a role in capillary morphogenesis.</text>
</comment>
<dbReference type="PANTHER" id="PTHR19325">
    <property type="entry name" value="COMPLEMENT COMPONENT-RELATED SUSHI DOMAIN-CONTAINING"/>
    <property type="match status" value="1"/>
</dbReference>
<keyword evidence="15 23" id="KW-1015">Disulfide bond</keyword>
<evidence type="ECO:0000256" key="2">
    <source>
        <dbReference type="ARBA" id="ARBA00007360"/>
    </source>
</evidence>
<comment type="similarity">
    <text evidence="2">Belongs to the selectin/LECAM family.</text>
</comment>
<evidence type="ECO:0000256" key="18">
    <source>
        <dbReference type="ARBA" id="ARBA00040812"/>
    </source>
</evidence>
<gene>
    <name evidence="29" type="primary">SELE</name>
</gene>
<reference evidence="29 30" key="1">
    <citation type="journal article" date="2021" name="G3 (Bethesda)">
        <title>Improved contiguity of the threespine stickleback genome using long-read sequencing.</title>
        <authorList>
            <person name="Nath S."/>
            <person name="Shaw D.E."/>
            <person name="White M.A."/>
        </authorList>
    </citation>
    <scope>NUCLEOTIDE SEQUENCE [LARGE SCALE GENOMIC DNA]</scope>
    <source>
        <strain evidence="29 30">Lake Benthic</strain>
    </source>
</reference>
<dbReference type="InterPro" id="IPR016186">
    <property type="entry name" value="C-type_lectin-like/link_sf"/>
</dbReference>
<dbReference type="PROSITE" id="PS50923">
    <property type="entry name" value="SUSHI"/>
    <property type="match status" value="7"/>
</dbReference>
<feature type="disulfide bond" evidence="23">
    <location>
        <begin position="223"/>
        <end position="232"/>
    </location>
</feature>
<keyword evidence="16" id="KW-0325">Glycoprotein</keyword>
<keyword evidence="4 23" id="KW-0245">EGF-like domain</keyword>
<dbReference type="GO" id="GO:0046872">
    <property type="term" value="F:metal ion binding"/>
    <property type="evidence" value="ECO:0007669"/>
    <property type="project" value="UniProtKB-KW"/>
</dbReference>
<feature type="disulfide bond" evidence="23">
    <location>
        <begin position="202"/>
        <end position="212"/>
    </location>
</feature>
<dbReference type="GeneTree" id="ENSGT00940000160168"/>
<dbReference type="CDD" id="cd00033">
    <property type="entry name" value="CCP"/>
    <property type="match status" value="7"/>
</dbReference>
<evidence type="ECO:0000259" key="26">
    <source>
        <dbReference type="PROSITE" id="PS50026"/>
    </source>
</evidence>
<accession>G3PCX0</accession>
<evidence type="ECO:0000256" key="15">
    <source>
        <dbReference type="ARBA" id="ARBA00023157"/>
    </source>
</evidence>
<dbReference type="FunFam" id="2.10.70.10:FF:000001">
    <property type="entry name" value="Selectin P"/>
    <property type="match status" value="4"/>
</dbReference>
<evidence type="ECO:0000259" key="27">
    <source>
        <dbReference type="PROSITE" id="PS50041"/>
    </source>
</evidence>
<evidence type="ECO:0000256" key="17">
    <source>
        <dbReference type="ARBA" id="ARBA00038738"/>
    </source>
</evidence>
<dbReference type="PRINTS" id="PR00343">
    <property type="entry name" value="SELECTIN"/>
</dbReference>
<organism evidence="29 30">
    <name type="scientific">Gasterosteus aculeatus aculeatus</name>
    <name type="common">three-spined stickleback</name>
    <dbReference type="NCBI Taxonomy" id="481459"/>
    <lineage>
        <taxon>Eukaryota</taxon>
        <taxon>Metazoa</taxon>
        <taxon>Chordata</taxon>
        <taxon>Craniata</taxon>
        <taxon>Vertebrata</taxon>
        <taxon>Euteleostomi</taxon>
        <taxon>Actinopterygii</taxon>
        <taxon>Neopterygii</taxon>
        <taxon>Teleostei</taxon>
        <taxon>Neoteleostei</taxon>
        <taxon>Acanthomorphata</taxon>
        <taxon>Eupercaria</taxon>
        <taxon>Perciformes</taxon>
        <taxon>Cottioidei</taxon>
        <taxon>Gasterosteales</taxon>
        <taxon>Gasterosteidae</taxon>
        <taxon>Gasterosteus</taxon>
    </lineage>
</organism>
<dbReference type="GO" id="GO:0030246">
    <property type="term" value="F:carbohydrate binding"/>
    <property type="evidence" value="ECO:0007669"/>
    <property type="project" value="UniProtKB-KW"/>
</dbReference>
<evidence type="ECO:0000256" key="21">
    <source>
        <dbReference type="ARBA" id="ARBA00043124"/>
    </source>
</evidence>
<keyword evidence="8" id="KW-0732">Signal</keyword>
<keyword evidence="12" id="KW-0130">Cell adhesion</keyword>
<evidence type="ECO:0000256" key="19">
    <source>
        <dbReference type="ARBA" id="ARBA00041401"/>
    </source>
</evidence>
<evidence type="ECO:0000256" key="16">
    <source>
        <dbReference type="ARBA" id="ARBA00023180"/>
    </source>
</evidence>
<evidence type="ECO:0000256" key="22">
    <source>
        <dbReference type="ARBA" id="ARBA00045695"/>
    </source>
</evidence>
<feature type="domain" description="C-type lectin" evidence="27">
    <location>
        <begin position="72"/>
        <end position="198"/>
    </location>
</feature>
<evidence type="ECO:0000256" key="8">
    <source>
        <dbReference type="ARBA" id="ARBA00022729"/>
    </source>
</evidence>
<comment type="subunit">
    <text evidence="17">Interacts with SELPLG/PSGL1 and PODXL2 through the sialyl Lewis X epitope. SELPLG sulfation appears not to be required for this interaction.</text>
</comment>
<sequence length="750" mass="81072">MKSIKARPSGHKSQNHLNLRHGDTKDLLRIFFWSSHPPLNMFCFGLLQTRGPKTSWISLTFLCSIFCTWTNVECWSYYYSNKTMNWEEARTWCREHYTDMVAIQNQDEISHLNSWLPKASSYYWIGIRRINKVWTWVGTNKALTPEAANWAIGEPNNLKSRKRSMASEDCVEMYIKRDSQAGKWNDERCAKSKTALCYTAACKKDLCGHGDCVETINSYECACFEGFYGEKCDQVVQCDAEEVTAPDKASVNCIHKYGNFSYDSMCHYSCEEGYQLSMSRPLTCTASTRWSEPPPTCELVRCPVLSSPAGGSMKCSDPLGPSGYRSTCAFACDEGYVLAGSTSNTLQCEASGIWNASQPLCLAVQCPSLLQPDNGFVSCGDDAGKHQYGNTCSFSCAAGYLLVGPSKMTCTSAAVWSERKPRCEEIGCPAPQIPTSGKITCSPSLSSLSSTGTSHPLGTVCTFSCDEGHELHGALSMECANPGRWTSAPPNCKVVQCPVLSSPAGGSIKCSDPLGPSGYRSTCAFACDEGYVLAGSTSNKLQCEASGIWNASQPLCLAIGCPAPKIPTSGQITCSPSLSSIASTGTSHPLGTVCTFSCDEGHELHGAFGMECANPGRWTSAPPNCKAVRCPSLEAPENGHINCSNSEPVFNSQCTFSCNQDYSLDGHELLTCDRHGEWTTGQKPTCQAPPSAVTAVASGVAAGGAMLSGLSLALWIMKRLKQKANKFELSSNSDIGESPQVYRNSITSLI</sequence>
<dbReference type="SUPFAM" id="SSF56436">
    <property type="entry name" value="C-type lectin-like"/>
    <property type="match status" value="1"/>
</dbReference>
<evidence type="ECO:0000256" key="9">
    <source>
        <dbReference type="ARBA" id="ARBA00022734"/>
    </source>
</evidence>
<protein>
    <recommendedName>
        <fullName evidence="18">E-selectin</fullName>
    </recommendedName>
    <alternativeName>
        <fullName evidence="19">CD62 antigen-like family member E</fullName>
    </alternativeName>
    <alternativeName>
        <fullName evidence="20">Endothelial leukocyte adhesion molecule 1</fullName>
    </alternativeName>
    <alternativeName>
        <fullName evidence="21">Leukocyte-endothelial cell adhesion molecule 2</fullName>
    </alternativeName>
</protein>
<feature type="transmembrane region" description="Helical" evidence="25">
    <location>
        <begin position="692"/>
        <end position="716"/>
    </location>
</feature>
<feature type="domain" description="Sushi" evidence="28">
    <location>
        <begin position="628"/>
        <end position="688"/>
    </location>
</feature>
<dbReference type="Pfam" id="PF00059">
    <property type="entry name" value="Lectin_C"/>
    <property type="match status" value="1"/>
</dbReference>
<evidence type="ECO:0000259" key="28">
    <source>
        <dbReference type="PROSITE" id="PS50923"/>
    </source>
</evidence>
<evidence type="ECO:0000256" key="6">
    <source>
        <dbReference type="ARBA" id="ARBA00022692"/>
    </source>
</evidence>
<dbReference type="Gene3D" id="3.10.100.10">
    <property type="entry name" value="Mannose-Binding Protein A, subunit A"/>
    <property type="match status" value="1"/>
</dbReference>
<dbReference type="Pfam" id="PF00084">
    <property type="entry name" value="Sushi"/>
    <property type="match status" value="7"/>
</dbReference>
<dbReference type="GeneID" id="120824262"/>
<comment type="caution">
    <text evidence="23">Lacks conserved residue(s) required for the propagation of feature annotation.</text>
</comment>
<dbReference type="PROSITE" id="PS01186">
    <property type="entry name" value="EGF_2"/>
    <property type="match status" value="1"/>
</dbReference>
<evidence type="ECO:0000256" key="1">
    <source>
        <dbReference type="ARBA" id="ARBA00004251"/>
    </source>
</evidence>
<evidence type="ECO:0000256" key="13">
    <source>
        <dbReference type="ARBA" id="ARBA00022989"/>
    </source>
</evidence>
<dbReference type="PANTHER" id="PTHR19325:SF493">
    <property type="entry name" value="E-SELECTIN"/>
    <property type="match status" value="1"/>
</dbReference>
<dbReference type="PROSITE" id="PS00615">
    <property type="entry name" value="C_TYPE_LECTIN_1"/>
    <property type="match status" value="1"/>
</dbReference>
<reference evidence="29" key="2">
    <citation type="submission" date="2025-08" db="UniProtKB">
        <authorList>
            <consortium name="Ensembl"/>
        </authorList>
    </citation>
    <scope>IDENTIFICATION</scope>
</reference>
<feature type="domain" description="Sushi" evidence="28">
    <location>
        <begin position="495"/>
        <end position="558"/>
    </location>
</feature>
<evidence type="ECO:0000256" key="23">
    <source>
        <dbReference type="PROSITE-ProRule" id="PRU00076"/>
    </source>
</evidence>
<feature type="disulfide bond" evidence="24">
    <location>
        <begin position="396"/>
        <end position="423"/>
    </location>
</feature>
<reference evidence="29" key="3">
    <citation type="submission" date="2025-09" db="UniProtKB">
        <authorList>
            <consortium name="Ensembl"/>
        </authorList>
    </citation>
    <scope>IDENTIFICATION</scope>
</reference>
<dbReference type="FunFam" id="3.10.100.10:FF:000007">
    <property type="entry name" value="L-selectin"/>
    <property type="match status" value="1"/>
</dbReference>
<keyword evidence="3" id="KW-1003">Cell membrane</keyword>
<proteinExistence type="inferred from homology"/>
<dbReference type="SMART" id="SM00034">
    <property type="entry name" value="CLECT"/>
    <property type="match status" value="1"/>
</dbReference>
<comment type="subcellular location">
    <subcellularLocation>
        <location evidence="1">Cell membrane</location>
        <topology evidence="1">Single-pass type I membrane protein</topology>
    </subcellularLocation>
</comment>
<dbReference type="CDD" id="cd03592">
    <property type="entry name" value="CLECT_selectins_like"/>
    <property type="match status" value="1"/>
</dbReference>
<feature type="domain" description="Sushi" evidence="28">
    <location>
        <begin position="300"/>
        <end position="363"/>
    </location>
</feature>
<dbReference type="SMART" id="SM00032">
    <property type="entry name" value="CCP"/>
    <property type="match status" value="7"/>
</dbReference>
<dbReference type="PROSITE" id="PS50026">
    <property type="entry name" value="EGF_3"/>
    <property type="match status" value="1"/>
</dbReference>
<dbReference type="InterPro" id="IPR002396">
    <property type="entry name" value="Selectin_superfamily"/>
</dbReference>
<keyword evidence="6 25" id="KW-0812">Transmembrane</keyword>
<dbReference type="InterPro" id="IPR000742">
    <property type="entry name" value="EGF"/>
</dbReference>
<dbReference type="PROSITE" id="PS00022">
    <property type="entry name" value="EGF_1"/>
    <property type="match status" value="1"/>
</dbReference>
<keyword evidence="10" id="KW-0677">Repeat</keyword>
<evidence type="ECO:0000313" key="29">
    <source>
        <dbReference type="Ensembl" id="ENSGACP00000015444.2"/>
    </source>
</evidence>
<keyword evidence="14 25" id="KW-0472">Membrane</keyword>
<dbReference type="InterPro" id="IPR018378">
    <property type="entry name" value="C-type_lectin_CS"/>
</dbReference>
<dbReference type="CDD" id="cd00054">
    <property type="entry name" value="EGF_CA"/>
    <property type="match status" value="1"/>
</dbReference>
<keyword evidence="9" id="KW-0430">Lectin</keyword>
<evidence type="ECO:0000256" key="25">
    <source>
        <dbReference type="SAM" id="Phobius"/>
    </source>
</evidence>
<dbReference type="GO" id="GO:0005886">
    <property type="term" value="C:plasma membrane"/>
    <property type="evidence" value="ECO:0007669"/>
    <property type="project" value="UniProtKB-SubCell"/>
</dbReference>
<keyword evidence="13 25" id="KW-1133">Transmembrane helix</keyword>
<keyword evidence="11" id="KW-0106">Calcium</keyword>
<evidence type="ECO:0000256" key="20">
    <source>
        <dbReference type="ARBA" id="ARBA00042113"/>
    </source>
</evidence>
<evidence type="ECO:0000313" key="30">
    <source>
        <dbReference type="Proteomes" id="UP000007635"/>
    </source>
</evidence>
<dbReference type="Gene3D" id="2.10.70.10">
    <property type="entry name" value="Complement Module, domain 1"/>
    <property type="match status" value="7"/>
</dbReference>
<feature type="domain" description="Sushi" evidence="28">
    <location>
        <begin position="236"/>
        <end position="299"/>
    </location>
</feature>
<dbReference type="InterPro" id="IPR033991">
    <property type="entry name" value="Selectin_CTLD"/>
</dbReference>
<dbReference type="InterPro" id="IPR016187">
    <property type="entry name" value="CTDL_fold"/>
</dbReference>
<evidence type="ECO:0000256" key="11">
    <source>
        <dbReference type="ARBA" id="ARBA00022837"/>
    </source>
</evidence>
<dbReference type="InterPro" id="IPR000436">
    <property type="entry name" value="Sushi_SCR_CCP_dom"/>
</dbReference>
<feature type="domain" description="Sushi" evidence="28">
    <location>
        <begin position="559"/>
        <end position="627"/>
    </location>
</feature>
<dbReference type="InterPro" id="IPR050350">
    <property type="entry name" value="Compl-Cell_Adhes-Reg"/>
</dbReference>
<dbReference type="InterPro" id="IPR001304">
    <property type="entry name" value="C-type_lectin-like"/>
</dbReference>
<feature type="disulfide bond" evidence="24">
    <location>
        <begin position="270"/>
        <end position="297"/>
    </location>
</feature>
<feature type="disulfide bond" evidence="24">
    <location>
        <begin position="598"/>
        <end position="625"/>
    </location>
</feature>
<name>G3PCX0_GASAC</name>
<evidence type="ECO:0000256" key="14">
    <source>
        <dbReference type="ARBA" id="ARBA00023136"/>
    </source>
</evidence>
<evidence type="ECO:0000256" key="7">
    <source>
        <dbReference type="ARBA" id="ARBA00022723"/>
    </source>
</evidence>
<evidence type="ECO:0000256" key="5">
    <source>
        <dbReference type="ARBA" id="ARBA00022659"/>
    </source>
</evidence>
<dbReference type="SUPFAM" id="SSF57535">
    <property type="entry name" value="Complement control module/SCR domain"/>
    <property type="match status" value="7"/>
</dbReference>
<keyword evidence="7" id="KW-0479">Metal-binding</keyword>
<evidence type="ECO:0000256" key="10">
    <source>
        <dbReference type="ARBA" id="ARBA00022737"/>
    </source>
</evidence>
<dbReference type="Ensembl" id="ENSGACT00000015475.2">
    <property type="protein sequence ID" value="ENSGACP00000015444.2"/>
    <property type="gene ID" value="ENSGACG00000011663.2"/>
</dbReference>
<dbReference type="InterPro" id="IPR035976">
    <property type="entry name" value="Sushi/SCR/CCP_sf"/>
</dbReference>
<evidence type="ECO:0000256" key="12">
    <source>
        <dbReference type="ARBA" id="ARBA00022889"/>
    </source>
</evidence>
<dbReference type="RefSeq" id="XP_040040885.1">
    <property type="nucleotide sequence ID" value="XM_040184951.1"/>
</dbReference>
<feature type="domain" description="Sushi" evidence="28">
    <location>
        <begin position="426"/>
        <end position="494"/>
    </location>
</feature>
<feature type="domain" description="Sushi" evidence="28">
    <location>
        <begin position="364"/>
        <end position="425"/>
    </location>
</feature>
<evidence type="ECO:0000256" key="24">
    <source>
        <dbReference type="PROSITE-ProRule" id="PRU00302"/>
    </source>
</evidence>
<evidence type="ECO:0000256" key="3">
    <source>
        <dbReference type="ARBA" id="ARBA00022475"/>
    </source>
</evidence>
<evidence type="ECO:0000256" key="4">
    <source>
        <dbReference type="ARBA" id="ARBA00022536"/>
    </source>
</evidence>
<dbReference type="Proteomes" id="UP000007635">
    <property type="component" value="Chromosome VIII"/>
</dbReference>
<dbReference type="AlphaFoldDB" id="G3PCX0"/>
<dbReference type="Bgee" id="ENSGACG00000011663">
    <property type="expression patterns" value="Expressed in heart and 6 other cell types or tissues"/>
</dbReference>
<feature type="domain" description="EGF-like" evidence="26">
    <location>
        <begin position="198"/>
        <end position="233"/>
    </location>
</feature>
<dbReference type="SMART" id="SM00181">
    <property type="entry name" value="EGF"/>
    <property type="match status" value="1"/>
</dbReference>
<feature type="disulfide bond" evidence="24">
    <location>
        <begin position="465"/>
        <end position="492"/>
    </location>
</feature>
<keyword evidence="30" id="KW-1185">Reference proteome</keyword>
<dbReference type="PROSITE" id="PS50041">
    <property type="entry name" value="C_TYPE_LECTIN_2"/>
    <property type="match status" value="1"/>
</dbReference>
<dbReference type="GO" id="GO:0007155">
    <property type="term" value="P:cell adhesion"/>
    <property type="evidence" value="ECO:0007669"/>
    <property type="project" value="UniProtKB-KW"/>
</dbReference>